<comment type="function">
    <text evidence="4">Has ATPase and non-specific DNA-binding activities.</text>
</comment>
<dbReference type="InterPro" id="IPR012401">
    <property type="entry name" value="DNA-bd_MutS2_arc"/>
</dbReference>
<evidence type="ECO:0000256" key="1">
    <source>
        <dbReference type="ARBA" id="ARBA00022741"/>
    </source>
</evidence>
<comment type="cofactor">
    <cofactor evidence="4">
        <name>a divalent metal cation</name>
        <dbReference type="ChEBI" id="CHEBI:60240"/>
    </cofactor>
</comment>
<dbReference type="SUPFAM" id="SSF52540">
    <property type="entry name" value="P-loop containing nucleoside triphosphate hydrolases"/>
    <property type="match status" value="1"/>
</dbReference>
<dbReference type="PANTHER" id="PTHR11361">
    <property type="entry name" value="DNA MISMATCH REPAIR PROTEIN MUTS FAMILY MEMBER"/>
    <property type="match status" value="1"/>
</dbReference>
<dbReference type="RefSeq" id="WP_006673009.1">
    <property type="nucleotide sequence ID" value="NZ_AOMA01000102.1"/>
</dbReference>
<dbReference type="InterPro" id="IPR000432">
    <property type="entry name" value="DNA_mismatch_repair_MutS_C"/>
</dbReference>
<keyword evidence="8" id="KW-1185">Reference proteome</keyword>
<dbReference type="InterPro" id="IPR045076">
    <property type="entry name" value="MutS"/>
</dbReference>
<keyword evidence="2 4" id="KW-0067">ATP-binding</keyword>
<dbReference type="Pfam" id="PF00488">
    <property type="entry name" value="MutS_V"/>
    <property type="match status" value="1"/>
</dbReference>
<dbReference type="InterPro" id="IPR027417">
    <property type="entry name" value="P-loop_NTPase"/>
</dbReference>
<dbReference type="STRING" id="1227454.C446_10470"/>
<comment type="similarity">
    <text evidence="4">Belongs to the DNA mismatch repair MutS family. Archaeal Muts2 subfamily.</text>
</comment>
<dbReference type="Proteomes" id="UP000011607">
    <property type="component" value="Unassembled WGS sequence"/>
</dbReference>
<name>M0LXE0_9EURY</name>
<dbReference type="EMBL" id="AOMA01000102">
    <property type="protein sequence ID" value="EMA37843.1"/>
    <property type="molecule type" value="Genomic_DNA"/>
</dbReference>
<evidence type="ECO:0000256" key="3">
    <source>
        <dbReference type="ARBA" id="ARBA00023125"/>
    </source>
</evidence>
<evidence type="ECO:0000259" key="6">
    <source>
        <dbReference type="SMART" id="SM00534"/>
    </source>
</evidence>
<feature type="coiled-coil region" evidence="5">
    <location>
        <begin position="377"/>
        <end position="423"/>
    </location>
</feature>
<evidence type="ECO:0000256" key="5">
    <source>
        <dbReference type="SAM" id="Coils"/>
    </source>
</evidence>
<dbReference type="Pfam" id="PF14520">
    <property type="entry name" value="HHH_5"/>
    <property type="match status" value="1"/>
</dbReference>
<dbReference type="GO" id="GO:0140664">
    <property type="term" value="F:ATP-dependent DNA damage sensor activity"/>
    <property type="evidence" value="ECO:0007669"/>
    <property type="project" value="InterPro"/>
</dbReference>
<gene>
    <name evidence="4" type="primary">mutS2</name>
    <name evidence="7" type="ORF">C446_10470</name>
</gene>
<dbReference type="AlphaFoldDB" id="M0LXE0"/>
<keyword evidence="5" id="KW-0175">Coiled coil</keyword>
<evidence type="ECO:0000256" key="4">
    <source>
        <dbReference type="HAMAP-Rule" id="MF_00971"/>
    </source>
</evidence>
<dbReference type="InterPro" id="IPR010994">
    <property type="entry name" value="RuvA_2-like"/>
</dbReference>
<reference evidence="7 8" key="1">
    <citation type="journal article" date="2014" name="PLoS Genet.">
        <title>Phylogenetically driven sequencing of extremely halophilic archaea reveals strategies for static and dynamic osmo-response.</title>
        <authorList>
            <person name="Becker E.A."/>
            <person name="Seitzer P.M."/>
            <person name="Tritt A."/>
            <person name="Larsen D."/>
            <person name="Krusor M."/>
            <person name="Yao A.I."/>
            <person name="Wu D."/>
            <person name="Madern D."/>
            <person name="Eisen J.A."/>
            <person name="Darling A.E."/>
            <person name="Facciotti M.T."/>
        </authorList>
    </citation>
    <scope>NUCLEOTIDE SEQUENCE [LARGE SCALE GENOMIC DNA]</scope>
    <source>
        <strain evidence="7 8">JCM 10879</strain>
    </source>
</reference>
<dbReference type="OrthoDB" id="15514at2157"/>
<comment type="caution">
    <text evidence="7">The sequence shown here is derived from an EMBL/GenBank/DDBJ whole genome shotgun (WGS) entry which is preliminary data.</text>
</comment>
<dbReference type="SUPFAM" id="SSF47781">
    <property type="entry name" value="RuvA domain 2-like"/>
    <property type="match status" value="1"/>
</dbReference>
<accession>M0LXE0</accession>
<dbReference type="eggNOG" id="arCOG02895">
    <property type="taxonomic scope" value="Archaea"/>
</dbReference>
<evidence type="ECO:0000256" key="2">
    <source>
        <dbReference type="ARBA" id="ARBA00022840"/>
    </source>
</evidence>
<feature type="domain" description="DNA mismatch repair proteins mutS family" evidence="6">
    <location>
        <begin position="482"/>
        <end position="656"/>
    </location>
</feature>
<dbReference type="GO" id="GO:0030983">
    <property type="term" value="F:mismatched DNA binding"/>
    <property type="evidence" value="ECO:0007669"/>
    <property type="project" value="InterPro"/>
</dbReference>
<dbReference type="SMART" id="SM00534">
    <property type="entry name" value="MUTSac"/>
    <property type="match status" value="1"/>
</dbReference>
<organism evidence="7 8">
    <name type="scientific">Halobiforma nitratireducens JCM 10879</name>
    <dbReference type="NCBI Taxonomy" id="1227454"/>
    <lineage>
        <taxon>Archaea</taxon>
        <taxon>Methanobacteriati</taxon>
        <taxon>Methanobacteriota</taxon>
        <taxon>Stenosarchaea group</taxon>
        <taxon>Halobacteria</taxon>
        <taxon>Halobacteriales</taxon>
        <taxon>Natrialbaceae</taxon>
        <taxon>Halobiforma</taxon>
    </lineage>
</organism>
<dbReference type="HAMAP" id="MF_00971">
    <property type="entry name" value="MutS2_archaea"/>
    <property type="match status" value="1"/>
</dbReference>
<dbReference type="GO" id="GO:0005524">
    <property type="term" value="F:ATP binding"/>
    <property type="evidence" value="ECO:0007669"/>
    <property type="project" value="UniProtKB-UniRule"/>
</dbReference>
<keyword evidence="1 4" id="KW-0547">Nucleotide-binding</keyword>
<dbReference type="PIRSF" id="PIRSF029254">
    <property type="entry name" value="MutS_C_archaeal"/>
    <property type="match status" value="1"/>
</dbReference>
<dbReference type="Gene3D" id="3.40.50.300">
    <property type="entry name" value="P-loop containing nucleotide triphosphate hydrolases"/>
    <property type="match status" value="1"/>
</dbReference>
<protein>
    <recommendedName>
        <fullName evidence="4">DNA-binding protein MutS2</fullName>
    </recommendedName>
</protein>
<sequence length="681" mass="73364">MDLESIPGVGEKTARALSELDEPERALRAGDVATIATAPGISQGRAARIARGAIRAEHDDPGGFLATDRAREIYRELLELLKARTVTDYAAQRVETFYPSTRRSRIEEVQSFATTALERDPTDDAIEALSGVEPLSQPGDVRVRERCLATTDAERYAEAREAIPELSVEVVEDAQGLAELARGYSTVIALDESFAGVTVEGDVQVRPDALENPAEIVPERPLAFFARNRERIRAAVAVHRVADLGTDGEYDEADLEALEDGLARLEEDGTVAGDAELDRLTTAVDDLDAAASAAESVANDQLREAIREEDVTIEGSDLLSLVERGAGVDSLLSRELADEYAAAVGAAREHLIDALDLDQGEAEIARRAFADEPTFPVERDEDAISRLREELTAAKERRAGRLKRELAADLADQRETARRLVRDALELDVELAVARFATDFDCTVPSFVWDGSRETGFAIEGGQSPLLDEPLEAVDPVDYEVSDVALLSGVNSGGKTSTLDLVASVVVLAHMGLPVPADDARLRRFDDLHYHAKTQGTLDAGAFESTVRQFADLAQGGEGSLVLVDELESITEPGASAKIIAGILEALSENDATAVFVSHLAGEIREMADYDVTVDGIEAVGLVDGELEVNRSPVKNHLARSTPELIVEKLATEAADDGTAANGGREADDPEFYDRLLEKFD</sequence>
<dbReference type="PANTHER" id="PTHR11361:SF125">
    <property type="entry name" value="DNA-BINDING PROTEIN MUTS2"/>
    <property type="match status" value="1"/>
</dbReference>
<dbReference type="GO" id="GO:0016787">
    <property type="term" value="F:hydrolase activity"/>
    <property type="evidence" value="ECO:0007669"/>
    <property type="project" value="UniProtKB-KW"/>
</dbReference>
<proteinExistence type="inferred from homology"/>
<evidence type="ECO:0000313" key="8">
    <source>
        <dbReference type="Proteomes" id="UP000011607"/>
    </source>
</evidence>
<keyword evidence="4" id="KW-0378">Hydrolase</keyword>
<keyword evidence="3 4" id="KW-0238">DNA-binding</keyword>
<feature type="binding site" evidence="4">
    <location>
        <begin position="489"/>
        <end position="496"/>
    </location>
    <ligand>
        <name>ATP</name>
        <dbReference type="ChEBI" id="CHEBI:30616"/>
    </ligand>
</feature>
<evidence type="ECO:0000313" key="7">
    <source>
        <dbReference type="EMBL" id="EMA37843.1"/>
    </source>
</evidence>
<dbReference type="PATRIC" id="fig|1227454.3.peg.2129"/>
<dbReference type="Gene3D" id="1.10.150.20">
    <property type="entry name" value="5' to 3' exonuclease, C-terminal subdomain"/>
    <property type="match status" value="1"/>
</dbReference>
<dbReference type="GO" id="GO:0006298">
    <property type="term" value="P:mismatch repair"/>
    <property type="evidence" value="ECO:0007669"/>
    <property type="project" value="InterPro"/>
</dbReference>